<keyword evidence="1" id="KW-1133">Transmembrane helix</keyword>
<feature type="transmembrane region" description="Helical" evidence="1">
    <location>
        <begin position="114"/>
        <end position="135"/>
    </location>
</feature>
<keyword evidence="3" id="KW-1185">Reference proteome</keyword>
<feature type="transmembrane region" description="Helical" evidence="1">
    <location>
        <begin position="147"/>
        <end position="172"/>
    </location>
</feature>
<gene>
    <name evidence="2" type="ORF">MTX78_18880</name>
</gene>
<feature type="transmembrane region" description="Helical" evidence="1">
    <location>
        <begin position="6"/>
        <end position="22"/>
    </location>
</feature>
<dbReference type="Proteomes" id="UP000831113">
    <property type="component" value="Chromosome"/>
</dbReference>
<keyword evidence="1" id="KW-0472">Membrane</keyword>
<sequence>MVIALLELLVVIGILTVQILAFRRSRLDIERLATLFPTDDQLRLRRVEDATTGQQVDTLEAPAASPDFKDVLVDTNAYLLKNKGTASFDILQNIAERRAEALDNEVQQGTSTPLYVGLMGTFLGAILGLGSLLLSGGKFDEAAIQSFLQGVAIAMVGSLLGLFFTQWAGMLYRAAHRQAEERQNDYYTFLQVELLPILHSDMASSLSNLKSVLDSFNKEFVDKIYEFGPIINALNENISTQKNFLEELQKVGYTQMADASIRVFDKVAQSAHHFENFLVYQDKLNATMIAGNAVADRVSGLLNRLTNLEKGLNAVPELVSQHDGTVRAQLQFFQQNQAEMARMAGQTQQFFDEQYHQLADVMRRRMGHFQKEADEAANLWQDHFKTLNRDNIYEKIVRYMEPFKNLHHQQAQLNAQQDILSQSINRTHDRLMQKMADDAAINTQLLQQMSTLNTLLEKATAKGPVGRMMEKVFGSPTPAKPKAR</sequence>
<dbReference type="EMBL" id="CP094669">
    <property type="protein sequence ID" value="UOG74173.1"/>
    <property type="molecule type" value="Genomic_DNA"/>
</dbReference>
<keyword evidence="1" id="KW-0812">Transmembrane</keyword>
<evidence type="ECO:0008006" key="4">
    <source>
        <dbReference type="Google" id="ProtNLM"/>
    </source>
</evidence>
<organism evidence="2 3">
    <name type="scientific">Hymenobacter tibetensis</name>
    <dbReference type="NCBI Taxonomy" id="497967"/>
    <lineage>
        <taxon>Bacteria</taxon>
        <taxon>Pseudomonadati</taxon>
        <taxon>Bacteroidota</taxon>
        <taxon>Cytophagia</taxon>
        <taxon>Cytophagales</taxon>
        <taxon>Hymenobacteraceae</taxon>
        <taxon>Hymenobacter</taxon>
    </lineage>
</organism>
<evidence type="ECO:0000256" key="1">
    <source>
        <dbReference type="SAM" id="Phobius"/>
    </source>
</evidence>
<protein>
    <recommendedName>
        <fullName evidence="4">MotA/TolQ/ExbB proton channel domain-containing protein</fullName>
    </recommendedName>
</protein>
<name>A0ABY4CVF9_9BACT</name>
<evidence type="ECO:0000313" key="2">
    <source>
        <dbReference type="EMBL" id="UOG74173.1"/>
    </source>
</evidence>
<evidence type="ECO:0000313" key="3">
    <source>
        <dbReference type="Proteomes" id="UP000831113"/>
    </source>
</evidence>
<accession>A0ABY4CVF9</accession>
<proteinExistence type="predicted"/>
<dbReference type="RefSeq" id="WP_243797424.1">
    <property type="nucleotide sequence ID" value="NZ_CP094669.1"/>
</dbReference>
<reference evidence="2 3" key="1">
    <citation type="submission" date="2022-03" db="EMBL/GenBank/DDBJ databases">
        <title>Hymenobactersp. isolated from the air.</title>
        <authorList>
            <person name="Won M."/>
            <person name="Kwon S.-W."/>
        </authorList>
    </citation>
    <scope>NUCLEOTIDE SEQUENCE [LARGE SCALE GENOMIC DNA]</scope>
    <source>
        <strain evidence="2 3">KACC 21982</strain>
    </source>
</reference>